<keyword evidence="2" id="KW-0805">Transcription regulation</keyword>
<dbReference type="InterPro" id="IPR044818">
    <property type="entry name" value="ILR3-like"/>
</dbReference>
<dbReference type="STRING" id="35608.A0A2U1L0C6"/>
<feature type="region of interest" description="Disordered" evidence="6">
    <location>
        <begin position="60"/>
        <end position="80"/>
    </location>
</feature>
<evidence type="ECO:0000313" key="9">
    <source>
        <dbReference type="Proteomes" id="UP000245207"/>
    </source>
</evidence>
<evidence type="ECO:0000256" key="2">
    <source>
        <dbReference type="ARBA" id="ARBA00023015"/>
    </source>
</evidence>
<keyword evidence="9" id="KW-1185">Reference proteome</keyword>
<dbReference type="Pfam" id="PF00010">
    <property type="entry name" value="HLH"/>
    <property type="match status" value="1"/>
</dbReference>
<dbReference type="GO" id="GO:0003700">
    <property type="term" value="F:DNA-binding transcription factor activity"/>
    <property type="evidence" value="ECO:0007669"/>
    <property type="project" value="InterPro"/>
</dbReference>
<dbReference type="SUPFAM" id="SSF47459">
    <property type="entry name" value="HLH, helix-loop-helix DNA-binding domain"/>
    <property type="match status" value="1"/>
</dbReference>
<dbReference type="Proteomes" id="UP000245207">
    <property type="component" value="Unassembled WGS sequence"/>
</dbReference>
<dbReference type="GO" id="GO:0046983">
    <property type="term" value="F:protein dimerization activity"/>
    <property type="evidence" value="ECO:0007669"/>
    <property type="project" value="InterPro"/>
</dbReference>
<evidence type="ECO:0000256" key="6">
    <source>
        <dbReference type="SAM" id="MobiDB-lite"/>
    </source>
</evidence>
<accession>A0A2U1L0C6</accession>
<evidence type="ECO:0000256" key="3">
    <source>
        <dbReference type="ARBA" id="ARBA00023163"/>
    </source>
</evidence>
<sequence>MYNETQFRMYHELKTFRMYHELKTVGGSIQYELHYIIHCSLDVVDERGIIIKPSYDRKEDGFGNSEPNESNRSNDGMKQEHMVYDPQGPYGLKTFRMYHELKTVGGSIQYELHYIVHCSLDVVDERAIRFRKIQNKIPGIQLFRLICPNVSSNVKLLHTVQSHNRRRSNSCSRAENKACRERQRREKLNERFVELSSTLEPDWSATTDKLAIIGDVIRVLNQLKAESQECKNMNEKILEEIKTFRQQVKTMTNNHLPPPGFMSPHPAAYQAVANKMPIFSGYGYIPMWEYLPQTMCDTSHDQELRPPAA</sequence>
<dbReference type="Gene3D" id="4.10.280.10">
    <property type="entry name" value="Helix-loop-helix DNA-binding domain"/>
    <property type="match status" value="1"/>
</dbReference>
<proteinExistence type="predicted"/>
<evidence type="ECO:0000256" key="1">
    <source>
        <dbReference type="ARBA" id="ARBA00004123"/>
    </source>
</evidence>
<keyword evidence="3" id="KW-0804">Transcription</keyword>
<organism evidence="8 9">
    <name type="scientific">Artemisia annua</name>
    <name type="common">Sweet wormwood</name>
    <dbReference type="NCBI Taxonomy" id="35608"/>
    <lineage>
        <taxon>Eukaryota</taxon>
        <taxon>Viridiplantae</taxon>
        <taxon>Streptophyta</taxon>
        <taxon>Embryophyta</taxon>
        <taxon>Tracheophyta</taxon>
        <taxon>Spermatophyta</taxon>
        <taxon>Magnoliopsida</taxon>
        <taxon>eudicotyledons</taxon>
        <taxon>Gunneridae</taxon>
        <taxon>Pentapetalae</taxon>
        <taxon>asterids</taxon>
        <taxon>campanulids</taxon>
        <taxon>Asterales</taxon>
        <taxon>Asteraceae</taxon>
        <taxon>Asteroideae</taxon>
        <taxon>Anthemideae</taxon>
        <taxon>Artemisiinae</taxon>
        <taxon>Artemisia</taxon>
    </lineage>
</organism>
<reference evidence="8 9" key="1">
    <citation type="journal article" date="2018" name="Mol. Plant">
        <title>The genome of Artemisia annua provides insight into the evolution of Asteraceae family and artemisinin biosynthesis.</title>
        <authorList>
            <person name="Shen Q."/>
            <person name="Zhang L."/>
            <person name="Liao Z."/>
            <person name="Wang S."/>
            <person name="Yan T."/>
            <person name="Shi P."/>
            <person name="Liu M."/>
            <person name="Fu X."/>
            <person name="Pan Q."/>
            <person name="Wang Y."/>
            <person name="Lv Z."/>
            <person name="Lu X."/>
            <person name="Zhang F."/>
            <person name="Jiang W."/>
            <person name="Ma Y."/>
            <person name="Chen M."/>
            <person name="Hao X."/>
            <person name="Li L."/>
            <person name="Tang Y."/>
            <person name="Lv G."/>
            <person name="Zhou Y."/>
            <person name="Sun X."/>
            <person name="Brodelius P.E."/>
            <person name="Rose J.K.C."/>
            <person name="Tang K."/>
        </authorList>
    </citation>
    <scope>NUCLEOTIDE SEQUENCE [LARGE SCALE GENOMIC DNA]</scope>
    <source>
        <strain evidence="9">cv. Huhao1</strain>
        <tissue evidence="8">Leaf</tissue>
    </source>
</reference>
<feature type="domain" description="BHLH" evidence="7">
    <location>
        <begin position="172"/>
        <end position="223"/>
    </location>
</feature>
<dbReference type="InterPro" id="IPR036638">
    <property type="entry name" value="HLH_DNA-bd_sf"/>
</dbReference>
<dbReference type="PROSITE" id="PS50888">
    <property type="entry name" value="BHLH"/>
    <property type="match status" value="1"/>
</dbReference>
<protein>
    <submittedName>
        <fullName evidence="8">Myc-type, basic helix-loop-helix (BHLH) domain-containing protein</fullName>
    </submittedName>
</protein>
<evidence type="ECO:0000259" key="7">
    <source>
        <dbReference type="PROSITE" id="PS50888"/>
    </source>
</evidence>
<dbReference type="EMBL" id="PKPP01012400">
    <property type="protein sequence ID" value="PWA42451.1"/>
    <property type="molecule type" value="Genomic_DNA"/>
</dbReference>
<dbReference type="PANTHER" id="PTHR46133">
    <property type="entry name" value="BHLH TRANSCRIPTION FACTOR"/>
    <property type="match status" value="1"/>
</dbReference>
<dbReference type="PANTHER" id="PTHR46133:SF9">
    <property type="entry name" value="TRANSCRIPTION FACTOR BHLH104"/>
    <property type="match status" value="1"/>
</dbReference>
<dbReference type="SMART" id="SM00353">
    <property type="entry name" value="HLH"/>
    <property type="match status" value="1"/>
</dbReference>
<comment type="caution">
    <text evidence="8">The sequence shown here is derived from an EMBL/GenBank/DDBJ whole genome shotgun (WGS) entry which is preliminary data.</text>
</comment>
<feature type="compositionally biased region" description="Polar residues" evidence="6">
    <location>
        <begin position="65"/>
        <end position="74"/>
    </location>
</feature>
<evidence type="ECO:0000256" key="5">
    <source>
        <dbReference type="SAM" id="Coils"/>
    </source>
</evidence>
<keyword evidence="5" id="KW-0175">Coiled coil</keyword>
<dbReference type="InterPro" id="IPR011598">
    <property type="entry name" value="bHLH_dom"/>
</dbReference>
<dbReference type="OrthoDB" id="515493at2759"/>
<name>A0A2U1L0C6_ARTAN</name>
<comment type="subcellular location">
    <subcellularLocation>
        <location evidence="1">Nucleus</location>
    </subcellularLocation>
</comment>
<evidence type="ECO:0000313" key="8">
    <source>
        <dbReference type="EMBL" id="PWA42451.1"/>
    </source>
</evidence>
<dbReference type="GO" id="GO:0006879">
    <property type="term" value="P:intracellular iron ion homeostasis"/>
    <property type="evidence" value="ECO:0007669"/>
    <property type="project" value="InterPro"/>
</dbReference>
<dbReference type="AlphaFoldDB" id="A0A2U1L0C6"/>
<gene>
    <name evidence="8" type="ORF">CTI12_AA544630</name>
</gene>
<keyword evidence="4" id="KW-0539">Nucleus</keyword>
<dbReference type="GO" id="GO:0005634">
    <property type="term" value="C:nucleus"/>
    <property type="evidence" value="ECO:0007669"/>
    <property type="project" value="UniProtKB-SubCell"/>
</dbReference>
<evidence type="ECO:0000256" key="4">
    <source>
        <dbReference type="ARBA" id="ARBA00023242"/>
    </source>
</evidence>
<feature type="coiled-coil region" evidence="5">
    <location>
        <begin position="216"/>
        <end position="254"/>
    </location>
</feature>